<protein>
    <submittedName>
        <fullName evidence="2">Uncharacterized protein</fullName>
    </submittedName>
</protein>
<dbReference type="EMBL" id="CAMPGE010004275">
    <property type="protein sequence ID" value="CAI2363125.1"/>
    <property type="molecule type" value="Genomic_DNA"/>
</dbReference>
<evidence type="ECO:0000313" key="2">
    <source>
        <dbReference type="EMBL" id="CAI2363125.1"/>
    </source>
</evidence>
<feature type="region of interest" description="Disordered" evidence="1">
    <location>
        <begin position="64"/>
        <end position="87"/>
    </location>
</feature>
<evidence type="ECO:0000313" key="3">
    <source>
        <dbReference type="Proteomes" id="UP001295684"/>
    </source>
</evidence>
<evidence type="ECO:0000256" key="1">
    <source>
        <dbReference type="SAM" id="MobiDB-lite"/>
    </source>
</evidence>
<accession>A0AAD1U851</accession>
<comment type="caution">
    <text evidence="2">The sequence shown here is derived from an EMBL/GenBank/DDBJ whole genome shotgun (WGS) entry which is preliminary data.</text>
</comment>
<proteinExistence type="predicted"/>
<keyword evidence="3" id="KW-1185">Reference proteome</keyword>
<feature type="compositionally biased region" description="Polar residues" evidence="1">
    <location>
        <begin position="70"/>
        <end position="83"/>
    </location>
</feature>
<reference evidence="2" key="1">
    <citation type="submission" date="2023-07" db="EMBL/GenBank/DDBJ databases">
        <authorList>
            <consortium name="AG Swart"/>
            <person name="Singh M."/>
            <person name="Singh A."/>
            <person name="Seah K."/>
            <person name="Emmerich C."/>
        </authorList>
    </citation>
    <scope>NUCLEOTIDE SEQUENCE</scope>
    <source>
        <strain evidence="2">DP1</strain>
    </source>
</reference>
<sequence length="510" mass="59513">MESVEIIKPNKERKKSILNQDLSKKELNQATQLSTRSTRTNTGFLKPGQKLRYKDFLTKESILSPYKNPDGSNEYNSGSQNAKLPNPKLNRTVLKKINNFRKNRNIADYKGVKNILQGSIDSVQDHNMSFENRERINSLIQRRYSTNRSIRNNKAFKSPDLVLSRAKGKSRRGLSSEIDYSDIQSIKTTITGFSQKSAGSKRTPHLKNTLNKSNLSKLPAPKFSKRKNFSKIGLFSDFRSKLSYFSMNSRKSLWDIKTHVKQDHWFDDNASKKALPEKISYTCHKCRKRVEVDHTGVMEYQQFLLLKEFLSYIFSHSKGEYEESLPVTNNCKECIIEQYFDDDEDVFNDLMKYITINEEKSRKKEKSSESRDKLNQTVALPVIKPEEFPIPNRIIEAKRANNEYSEDFPLKVLPNNLYKKIQILTQGDPNISRKLKDKIEKWYFTYPESTMKDAFKPQPLKFLNETKLYSRKKNEFSTYVNAYFKGGVIDRPLLDPQNRFMKIQNQLGEN</sequence>
<gene>
    <name evidence="2" type="ORF">ECRASSUSDP1_LOCUS4455</name>
</gene>
<organism evidence="2 3">
    <name type="scientific">Euplotes crassus</name>
    <dbReference type="NCBI Taxonomy" id="5936"/>
    <lineage>
        <taxon>Eukaryota</taxon>
        <taxon>Sar</taxon>
        <taxon>Alveolata</taxon>
        <taxon>Ciliophora</taxon>
        <taxon>Intramacronucleata</taxon>
        <taxon>Spirotrichea</taxon>
        <taxon>Hypotrichia</taxon>
        <taxon>Euplotida</taxon>
        <taxon>Euplotidae</taxon>
        <taxon>Moneuplotes</taxon>
    </lineage>
</organism>
<name>A0AAD1U851_EUPCR</name>
<dbReference type="Proteomes" id="UP001295684">
    <property type="component" value="Unassembled WGS sequence"/>
</dbReference>
<dbReference type="AlphaFoldDB" id="A0AAD1U851"/>